<feature type="transmembrane region" description="Helical" evidence="1">
    <location>
        <begin position="50"/>
        <end position="71"/>
    </location>
</feature>
<dbReference type="EMBL" id="WJXW01000015">
    <property type="protein sequence ID" value="KAF9730067.1"/>
    <property type="molecule type" value="Genomic_DNA"/>
</dbReference>
<keyword evidence="1" id="KW-0472">Membrane</keyword>
<evidence type="ECO:0000313" key="2">
    <source>
        <dbReference type="EMBL" id="KAF9730067.1"/>
    </source>
</evidence>
<keyword evidence="3" id="KW-1185">Reference proteome</keyword>
<proteinExistence type="predicted"/>
<protein>
    <submittedName>
        <fullName evidence="2">Uncharacterized protein</fullName>
    </submittedName>
</protein>
<evidence type="ECO:0000256" key="1">
    <source>
        <dbReference type="SAM" id="Phobius"/>
    </source>
</evidence>
<dbReference type="Proteomes" id="UP000756921">
    <property type="component" value="Unassembled WGS sequence"/>
</dbReference>
<keyword evidence="1" id="KW-1133">Transmembrane helix</keyword>
<sequence>MAASASLVIATLPLPTPIFLPIVAPGIDRVRFVRGAPGASVSICVGGSMSISLFSSCALALPISAAFGVLVRARPDRRVGDALFTSDSITKFFPPLFRSISSRGILFGIGAKVYRPAFVCKVMEGRERDIHSARH</sequence>
<evidence type="ECO:0000313" key="3">
    <source>
        <dbReference type="Proteomes" id="UP000756921"/>
    </source>
</evidence>
<dbReference type="AlphaFoldDB" id="A0A9P6G6M4"/>
<dbReference type="OrthoDB" id="3807310at2759"/>
<accession>A0A9P6G6M4</accession>
<name>A0A9P6G6M4_9PLEO</name>
<organism evidence="2 3">
    <name type="scientific">Paraphaeosphaeria minitans</name>
    <dbReference type="NCBI Taxonomy" id="565426"/>
    <lineage>
        <taxon>Eukaryota</taxon>
        <taxon>Fungi</taxon>
        <taxon>Dikarya</taxon>
        <taxon>Ascomycota</taxon>
        <taxon>Pezizomycotina</taxon>
        <taxon>Dothideomycetes</taxon>
        <taxon>Pleosporomycetidae</taxon>
        <taxon>Pleosporales</taxon>
        <taxon>Massarineae</taxon>
        <taxon>Didymosphaeriaceae</taxon>
        <taxon>Paraphaeosphaeria</taxon>
    </lineage>
</organism>
<comment type="caution">
    <text evidence="2">The sequence shown here is derived from an EMBL/GenBank/DDBJ whole genome shotgun (WGS) entry which is preliminary data.</text>
</comment>
<gene>
    <name evidence="2" type="ORF">PMIN01_12000</name>
</gene>
<keyword evidence="1" id="KW-0812">Transmembrane</keyword>
<reference evidence="2" key="1">
    <citation type="journal article" date="2020" name="Mol. Plant Microbe Interact.">
        <title>Genome Sequence of the Biocontrol Agent Coniothyrium minitans strain Conio (IMI 134523).</title>
        <authorList>
            <person name="Patel D."/>
            <person name="Shittu T.A."/>
            <person name="Baroncelli R."/>
            <person name="Muthumeenakshi S."/>
            <person name="Osborne T.H."/>
            <person name="Janganan T.K."/>
            <person name="Sreenivasaprasad S."/>
        </authorList>
    </citation>
    <scope>NUCLEOTIDE SEQUENCE</scope>
    <source>
        <strain evidence="2">Conio</strain>
    </source>
</reference>